<dbReference type="Proteomes" id="UP000006729">
    <property type="component" value="Chromosome 14"/>
</dbReference>
<sequence length="126" mass="14807">MSHRWTELSFLRTFSNSDCLLSTLAHETQTTDGNSFDHGNMVQTNENQSCPNNLVRMRYHIKVLKWWLAMCQRNFLHCLLLLFNSMDYTFRTPFFPRTHKIIAEQAKYSVTNSSVYATSTSPLEYQ</sequence>
<keyword evidence="2" id="KW-1185">Reference proteome</keyword>
<reference evidence="1 2" key="1">
    <citation type="journal article" date="2006" name="Science">
        <title>The genome of black cottonwood, Populus trichocarpa (Torr. &amp; Gray).</title>
        <authorList>
            <person name="Tuskan G.A."/>
            <person name="Difazio S."/>
            <person name="Jansson S."/>
            <person name="Bohlmann J."/>
            <person name="Grigoriev I."/>
            <person name="Hellsten U."/>
            <person name="Putnam N."/>
            <person name="Ralph S."/>
            <person name="Rombauts S."/>
            <person name="Salamov A."/>
            <person name="Schein J."/>
            <person name="Sterck L."/>
            <person name="Aerts A."/>
            <person name="Bhalerao R.R."/>
            <person name="Bhalerao R.P."/>
            <person name="Blaudez D."/>
            <person name="Boerjan W."/>
            <person name="Brun A."/>
            <person name="Brunner A."/>
            <person name="Busov V."/>
            <person name="Campbell M."/>
            <person name="Carlson J."/>
            <person name="Chalot M."/>
            <person name="Chapman J."/>
            <person name="Chen G.L."/>
            <person name="Cooper D."/>
            <person name="Coutinho P.M."/>
            <person name="Couturier J."/>
            <person name="Covert S."/>
            <person name="Cronk Q."/>
            <person name="Cunningham R."/>
            <person name="Davis J."/>
            <person name="Degroeve S."/>
            <person name="Dejardin A."/>
            <person name="Depamphilis C."/>
            <person name="Detter J."/>
            <person name="Dirks B."/>
            <person name="Dubchak I."/>
            <person name="Duplessis S."/>
            <person name="Ehlting J."/>
            <person name="Ellis B."/>
            <person name="Gendler K."/>
            <person name="Goodstein D."/>
            <person name="Gribskov M."/>
            <person name="Grimwood J."/>
            <person name="Groover A."/>
            <person name="Gunter L."/>
            <person name="Hamberger B."/>
            <person name="Heinze B."/>
            <person name="Helariutta Y."/>
            <person name="Henrissat B."/>
            <person name="Holligan D."/>
            <person name="Holt R."/>
            <person name="Huang W."/>
            <person name="Islam-Faridi N."/>
            <person name="Jones S."/>
            <person name="Jones-Rhoades M."/>
            <person name="Jorgensen R."/>
            <person name="Joshi C."/>
            <person name="Kangasjarvi J."/>
            <person name="Karlsson J."/>
            <person name="Kelleher C."/>
            <person name="Kirkpatrick R."/>
            <person name="Kirst M."/>
            <person name="Kohler A."/>
            <person name="Kalluri U."/>
            <person name="Larimer F."/>
            <person name="Leebens-Mack J."/>
            <person name="Leple J.C."/>
            <person name="Locascio P."/>
            <person name="Lou Y."/>
            <person name="Lucas S."/>
            <person name="Martin F."/>
            <person name="Montanini B."/>
            <person name="Napoli C."/>
            <person name="Nelson D.R."/>
            <person name="Nelson C."/>
            <person name="Nieminen K."/>
            <person name="Nilsson O."/>
            <person name="Pereda V."/>
            <person name="Peter G."/>
            <person name="Philippe R."/>
            <person name="Pilate G."/>
            <person name="Poliakov A."/>
            <person name="Razumovskaya J."/>
            <person name="Richardson P."/>
            <person name="Rinaldi C."/>
            <person name="Ritland K."/>
            <person name="Rouze P."/>
            <person name="Ryaboy D."/>
            <person name="Schmutz J."/>
            <person name="Schrader J."/>
            <person name="Segerman B."/>
            <person name="Shin H."/>
            <person name="Siddiqui A."/>
            <person name="Sterky F."/>
            <person name="Terry A."/>
            <person name="Tsai C.J."/>
            <person name="Uberbacher E."/>
            <person name="Unneberg P."/>
            <person name="Vahala J."/>
            <person name="Wall K."/>
            <person name="Wessler S."/>
            <person name="Yang G."/>
            <person name="Yin T."/>
            <person name="Douglas C."/>
            <person name="Marra M."/>
            <person name="Sandberg G."/>
            <person name="Van de Peer Y."/>
            <person name="Rokhsar D."/>
        </authorList>
    </citation>
    <scope>NUCLEOTIDE SEQUENCE [LARGE SCALE GENOMIC DNA]</scope>
    <source>
        <strain evidence="2">cv. Nisqually</strain>
    </source>
</reference>
<proteinExistence type="predicted"/>
<dbReference type="EMBL" id="CM009303">
    <property type="protein sequence ID" value="KAI9382070.1"/>
    <property type="molecule type" value="Genomic_DNA"/>
</dbReference>
<comment type="caution">
    <text evidence="1">The sequence shown here is derived from an EMBL/GenBank/DDBJ whole genome shotgun (WGS) entry which is preliminary data.</text>
</comment>
<name>A0ACC0RXR1_POPTR</name>
<gene>
    <name evidence="1" type="ORF">POPTR_014G077150v4</name>
</gene>
<protein>
    <submittedName>
        <fullName evidence="1">Uncharacterized protein</fullName>
    </submittedName>
</protein>
<accession>A0ACC0RXR1</accession>
<evidence type="ECO:0000313" key="2">
    <source>
        <dbReference type="Proteomes" id="UP000006729"/>
    </source>
</evidence>
<evidence type="ECO:0000313" key="1">
    <source>
        <dbReference type="EMBL" id="KAI9382070.1"/>
    </source>
</evidence>
<organism evidence="1 2">
    <name type="scientific">Populus trichocarpa</name>
    <name type="common">Western balsam poplar</name>
    <name type="synonym">Populus balsamifera subsp. trichocarpa</name>
    <dbReference type="NCBI Taxonomy" id="3694"/>
    <lineage>
        <taxon>Eukaryota</taxon>
        <taxon>Viridiplantae</taxon>
        <taxon>Streptophyta</taxon>
        <taxon>Embryophyta</taxon>
        <taxon>Tracheophyta</taxon>
        <taxon>Spermatophyta</taxon>
        <taxon>Magnoliopsida</taxon>
        <taxon>eudicotyledons</taxon>
        <taxon>Gunneridae</taxon>
        <taxon>Pentapetalae</taxon>
        <taxon>rosids</taxon>
        <taxon>fabids</taxon>
        <taxon>Malpighiales</taxon>
        <taxon>Salicaceae</taxon>
        <taxon>Saliceae</taxon>
        <taxon>Populus</taxon>
    </lineage>
</organism>